<sequence>MSTKKKASLAEGQLLWQPSEKQKEQTNLYHYMTWLNQKQGLNIKDYHELWSWSVENMEDFWSSLWEYFNIQAKQPYSKVLSGGRMPDVRWFEGATLNYSEHVFRYMRPKEPAIFFASELRQLDTLSWQELYDQVASMAAGLKAMGVRPGDRVAAYMPNIPETVVAFLATASLGAIWSSCSPEFGSSSVIDRFKQIEPKVLLAVDGYRYGGKDFNCFDRVKQIQAAIPSLEKTVLLQYLGAYTDSTSLTQLVRWEEVLAQHQGAELKFEQVPFDQPLWVLYSSGTTGLPKAIVQGHGGILLEHLKLETFHLDLKPEDRLFWFTTTGWMMWNVVVSGLLTGASIILFDGNPGYPDLNVLWELAEQTQMTVFGTSASFLTQCMNHGLEPGQHFNLNALKTIGSTGSPLSPEGFKWVYEHVKSDLWLASVSGGTDLCSAFVGGVPLLPVHAGELQGRALGAHVQTFDESGRAVIDQVGELVITDPMPSMPLYLWGDHRGERYRETYFNMYPGIWKHGDWMKITPRGTCVIYGRSDSTINRGGVRIGSSEIYSAVESMAEVSDSLVIDLQEESGKGDSMPLFVVLNEGFQLDEDLKKAIKQCIRENCSPRHVPDDIYAIEQVPRTLNGKKLEVPVKRIIMGGAVEQVVSKDALQNPASLDYFIQWRQKYFAQ</sequence>
<dbReference type="Pfam" id="PF00501">
    <property type="entry name" value="AMP-binding"/>
    <property type="match status" value="1"/>
</dbReference>
<dbReference type="EMBL" id="JAUSUQ010000028">
    <property type="protein sequence ID" value="MDQ0341029.1"/>
    <property type="molecule type" value="Genomic_DNA"/>
</dbReference>
<protein>
    <submittedName>
        <fullName evidence="8">Acetoacetyl-CoA synthetase</fullName>
        <ecNumber evidence="8">6.2.1.16</ecNumber>
    </submittedName>
</protein>
<name>A0ABU0CXZ7_9BACI</name>
<dbReference type="PROSITE" id="PS00455">
    <property type="entry name" value="AMP_BINDING"/>
    <property type="match status" value="1"/>
</dbReference>
<gene>
    <name evidence="8" type="ORF">J2S00_003873</name>
</gene>
<dbReference type="RefSeq" id="WP_307343649.1">
    <property type="nucleotide sequence ID" value="NZ_JAUSUQ010000028.1"/>
</dbReference>
<dbReference type="InterPro" id="IPR045851">
    <property type="entry name" value="AMP-bd_C_sf"/>
</dbReference>
<evidence type="ECO:0000256" key="2">
    <source>
        <dbReference type="ARBA" id="ARBA00022598"/>
    </source>
</evidence>
<comment type="similarity">
    <text evidence="1">Belongs to the ATP-dependent AMP-binding enzyme family.</text>
</comment>
<dbReference type="PANTHER" id="PTHR42921:SF1">
    <property type="entry name" value="ACETOACETYL-COA SYNTHETASE"/>
    <property type="match status" value="1"/>
</dbReference>
<evidence type="ECO:0000256" key="3">
    <source>
        <dbReference type="ARBA" id="ARBA00022741"/>
    </source>
</evidence>
<dbReference type="InterPro" id="IPR000873">
    <property type="entry name" value="AMP-dep_synth/lig_dom"/>
</dbReference>
<dbReference type="InterPro" id="IPR020845">
    <property type="entry name" value="AMP-binding_CS"/>
</dbReference>
<keyword evidence="3" id="KW-0547">Nucleotide-binding</keyword>
<keyword evidence="9" id="KW-1185">Reference proteome</keyword>
<dbReference type="InterPro" id="IPR005914">
    <property type="entry name" value="Acac_CoA_synth"/>
</dbReference>
<keyword evidence="2 8" id="KW-0436">Ligase</keyword>
<dbReference type="Gene3D" id="3.30.300.30">
    <property type="match status" value="1"/>
</dbReference>
<dbReference type="Pfam" id="PF13193">
    <property type="entry name" value="AMP-binding_C"/>
    <property type="match status" value="1"/>
</dbReference>
<keyword evidence="4" id="KW-0067">ATP-binding</keyword>
<dbReference type="NCBIfam" id="NF002937">
    <property type="entry name" value="PRK03584.1"/>
    <property type="match status" value="1"/>
</dbReference>
<evidence type="ECO:0000259" key="7">
    <source>
        <dbReference type="Pfam" id="PF16177"/>
    </source>
</evidence>
<feature type="domain" description="Acetyl-coenzyme A synthetase N-terminal" evidence="7">
    <location>
        <begin position="46"/>
        <end position="101"/>
    </location>
</feature>
<evidence type="ECO:0000256" key="1">
    <source>
        <dbReference type="ARBA" id="ARBA00006432"/>
    </source>
</evidence>
<dbReference type="InterPro" id="IPR042099">
    <property type="entry name" value="ANL_N_sf"/>
</dbReference>
<dbReference type="EC" id="6.2.1.16" evidence="8"/>
<dbReference type="PANTHER" id="PTHR42921">
    <property type="entry name" value="ACETOACETYL-COA SYNTHETASE"/>
    <property type="match status" value="1"/>
</dbReference>
<dbReference type="CDD" id="cd05943">
    <property type="entry name" value="AACS"/>
    <property type="match status" value="1"/>
</dbReference>
<feature type="domain" description="AMP-dependent synthetase/ligase" evidence="5">
    <location>
        <begin position="108"/>
        <end position="481"/>
    </location>
</feature>
<reference evidence="8 9" key="1">
    <citation type="submission" date="2023-07" db="EMBL/GenBank/DDBJ databases">
        <title>Genomic Encyclopedia of Type Strains, Phase IV (KMG-IV): sequencing the most valuable type-strain genomes for metagenomic binning, comparative biology and taxonomic classification.</title>
        <authorList>
            <person name="Goeker M."/>
        </authorList>
    </citation>
    <scope>NUCLEOTIDE SEQUENCE [LARGE SCALE GENOMIC DNA]</scope>
    <source>
        <strain evidence="8 9">DSM 17740</strain>
    </source>
</reference>
<comment type="caution">
    <text evidence="8">The sequence shown here is derived from an EMBL/GenBank/DDBJ whole genome shotgun (WGS) entry which is preliminary data.</text>
</comment>
<evidence type="ECO:0000256" key="4">
    <source>
        <dbReference type="ARBA" id="ARBA00022840"/>
    </source>
</evidence>
<dbReference type="SUPFAM" id="SSF56801">
    <property type="entry name" value="Acetyl-CoA synthetase-like"/>
    <property type="match status" value="1"/>
</dbReference>
<accession>A0ABU0CXZ7</accession>
<dbReference type="InterPro" id="IPR032387">
    <property type="entry name" value="ACAS_N"/>
</dbReference>
<dbReference type="GO" id="GO:0030729">
    <property type="term" value="F:acetoacetate-CoA ligase activity"/>
    <property type="evidence" value="ECO:0007669"/>
    <property type="project" value="UniProtKB-EC"/>
</dbReference>
<evidence type="ECO:0000313" key="8">
    <source>
        <dbReference type="EMBL" id="MDQ0341029.1"/>
    </source>
</evidence>
<dbReference type="NCBIfam" id="TIGR01217">
    <property type="entry name" value="ac_ac_CoA_syn"/>
    <property type="match status" value="1"/>
</dbReference>
<organism evidence="8 9">
    <name type="scientific">Caldalkalibacillus uzonensis</name>
    <dbReference type="NCBI Taxonomy" id="353224"/>
    <lineage>
        <taxon>Bacteria</taxon>
        <taxon>Bacillati</taxon>
        <taxon>Bacillota</taxon>
        <taxon>Bacilli</taxon>
        <taxon>Bacillales</taxon>
        <taxon>Bacillaceae</taxon>
        <taxon>Caldalkalibacillus</taxon>
    </lineage>
</organism>
<evidence type="ECO:0000259" key="5">
    <source>
        <dbReference type="Pfam" id="PF00501"/>
    </source>
</evidence>
<dbReference type="Pfam" id="PF16177">
    <property type="entry name" value="ACAS_N"/>
    <property type="match status" value="1"/>
</dbReference>
<feature type="domain" description="AMP-binding enzyme C-terminal" evidence="6">
    <location>
        <begin position="547"/>
        <end position="624"/>
    </location>
</feature>
<proteinExistence type="inferred from homology"/>
<dbReference type="Gene3D" id="3.40.50.12780">
    <property type="entry name" value="N-terminal domain of ligase-like"/>
    <property type="match status" value="1"/>
</dbReference>
<evidence type="ECO:0000313" key="9">
    <source>
        <dbReference type="Proteomes" id="UP001232445"/>
    </source>
</evidence>
<dbReference type="InterPro" id="IPR025110">
    <property type="entry name" value="AMP-bd_C"/>
</dbReference>
<dbReference type="Proteomes" id="UP001232445">
    <property type="component" value="Unassembled WGS sequence"/>
</dbReference>
<evidence type="ECO:0000259" key="6">
    <source>
        <dbReference type="Pfam" id="PF13193"/>
    </source>
</evidence>